<proteinExistence type="predicted"/>
<sequence>MDKTTIIIPKKDIVDNDKSYWAIFFCSILKAIRYQKNLGSNWGNAKSLKEYKGELRLNNFFSNMKNTIKNHAFEYVMVDFLKTNSGIDAFKLLCDSILKSYGVNDFHILYMNVFKVGTDSEVYRARVEYSKTELTMLLPKGVMAKPKTIISDINGCTLTETLNYSDLFIVISDGKDTFGFVGEVEGNNGGDLFSKSYFNRNARKDKYCSFGIAASDKKKHGDNLIKGNVSLNMDETIGRWILNFSKSSDYVTDYYSSIEAVQSLIEGHFSYMDSMPAGGRRDIVGIIKNHWSSDINELMGTLESFIDYAMPIDNFHYQEIDNGKVSFRPSSLIIPGAIPLYDIS</sequence>
<accession>A0ABU8K4E6</accession>
<dbReference type="EMBL" id="JBBBON010000031">
    <property type="protein sequence ID" value="MEI7104975.1"/>
    <property type="molecule type" value="Genomic_DNA"/>
</dbReference>
<keyword evidence="2" id="KW-1185">Reference proteome</keyword>
<dbReference type="RefSeq" id="WP_336860216.1">
    <property type="nucleotide sequence ID" value="NZ_JBBBON010000031.1"/>
</dbReference>
<name>A0ABU8K4E6_9GAMM</name>
<evidence type="ECO:0000313" key="1">
    <source>
        <dbReference type="EMBL" id="MEI7104975.1"/>
    </source>
</evidence>
<dbReference type="Proteomes" id="UP001313132">
    <property type="component" value="Unassembled WGS sequence"/>
</dbReference>
<organism evidence="1 2">
    <name type="scientific">Pectobacterium versatile</name>
    <dbReference type="NCBI Taxonomy" id="2488639"/>
    <lineage>
        <taxon>Bacteria</taxon>
        <taxon>Pseudomonadati</taxon>
        <taxon>Pseudomonadota</taxon>
        <taxon>Gammaproteobacteria</taxon>
        <taxon>Enterobacterales</taxon>
        <taxon>Pectobacteriaceae</taxon>
        <taxon>Pectobacterium</taxon>
    </lineage>
</organism>
<protein>
    <submittedName>
        <fullName evidence="1">Uncharacterized protein</fullName>
    </submittedName>
</protein>
<reference evidence="1 2" key="1">
    <citation type="submission" date="2024-03" db="EMBL/GenBank/DDBJ databases">
        <title>Analysis of soft rot Pectobacteriaceae population diversity in US potato growing regions between 2016 and 2022.</title>
        <authorList>
            <person name="Ma X."/>
            <person name="Zhang X."/>
            <person name="Stodghill P."/>
            <person name="Rioux R."/>
            <person name="Babler B."/>
            <person name="Shrestha S."/>
            <person name="Babler B."/>
            <person name="Rivedal H."/>
            <person name="Frost K."/>
            <person name="Hao J."/>
            <person name="Secor G."/>
            <person name="Swingle B."/>
        </authorList>
    </citation>
    <scope>NUCLEOTIDE SEQUENCE [LARGE SCALE GENOMIC DNA]</scope>
    <source>
        <strain evidence="1 2">UMSS2</strain>
    </source>
</reference>
<evidence type="ECO:0000313" key="2">
    <source>
        <dbReference type="Proteomes" id="UP001313132"/>
    </source>
</evidence>
<comment type="caution">
    <text evidence="1">The sequence shown here is derived from an EMBL/GenBank/DDBJ whole genome shotgun (WGS) entry which is preliminary data.</text>
</comment>
<gene>
    <name evidence="1" type="ORF">WCT63_21345</name>
</gene>